<dbReference type="GO" id="GO:0005524">
    <property type="term" value="F:ATP binding"/>
    <property type="evidence" value="ECO:0007669"/>
    <property type="project" value="UniProtKB-UniRule"/>
</dbReference>
<gene>
    <name evidence="11" type="ORF">ES332_A01G048900v1</name>
</gene>
<keyword evidence="2" id="KW-0808">Transferase</keyword>
<evidence type="ECO:0000256" key="3">
    <source>
        <dbReference type="ARBA" id="ARBA00022692"/>
    </source>
</evidence>
<dbReference type="AlphaFoldDB" id="A0A5D2RQI0"/>
<dbReference type="PROSITE" id="PS00107">
    <property type="entry name" value="PROTEIN_KINASE_ATP"/>
    <property type="match status" value="1"/>
</dbReference>
<keyword evidence="3" id="KW-0812">Transmembrane</keyword>
<dbReference type="InterPro" id="IPR017441">
    <property type="entry name" value="Protein_kinase_ATP_BS"/>
</dbReference>
<accession>A0A5D2RQI0</accession>
<keyword evidence="2" id="KW-0723">Serine/threonine-protein kinase</keyword>
<evidence type="ECO:0000256" key="7">
    <source>
        <dbReference type="ARBA" id="ARBA00023180"/>
    </source>
</evidence>
<dbReference type="Proteomes" id="UP000322667">
    <property type="component" value="Chromosome A01"/>
</dbReference>
<dbReference type="InterPro" id="IPR011009">
    <property type="entry name" value="Kinase-like_dom_sf"/>
</dbReference>
<keyword evidence="4 9" id="KW-0732">Signal</keyword>
<feature type="chain" id="PRO_5023022981" description="Protein kinase domain-containing protein" evidence="9">
    <location>
        <begin position="18"/>
        <end position="606"/>
    </location>
</feature>
<keyword evidence="2" id="KW-0418">Kinase</keyword>
<dbReference type="GO" id="GO:0016020">
    <property type="term" value="C:membrane"/>
    <property type="evidence" value="ECO:0007669"/>
    <property type="project" value="UniProtKB-SubCell"/>
</dbReference>
<evidence type="ECO:0000256" key="9">
    <source>
        <dbReference type="SAM" id="SignalP"/>
    </source>
</evidence>
<dbReference type="InterPro" id="IPR025287">
    <property type="entry name" value="WAK_GUB"/>
</dbReference>
<dbReference type="InterPro" id="IPR045874">
    <property type="entry name" value="LRK10/LRL21-25-like"/>
</dbReference>
<dbReference type="EMBL" id="CM017610">
    <property type="protein sequence ID" value="TYI41774.1"/>
    <property type="molecule type" value="Genomic_DNA"/>
</dbReference>
<evidence type="ECO:0000256" key="5">
    <source>
        <dbReference type="ARBA" id="ARBA00022989"/>
    </source>
</evidence>
<evidence type="ECO:0000256" key="2">
    <source>
        <dbReference type="ARBA" id="ARBA00022527"/>
    </source>
</evidence>
<comment type="subcellular location">
    <subcellularLocation>
        <location evidence="1">Membrane</location>
        <topology evidence="1">Single-pass type I membrane protein</topology>
    </subcellularLocation>
</comment>
<keyword evidence="8" id="KW-0067">ATP-binding</keyword>
<keyword evidence="8" id="KW-0547">Nucleotide-binding</keyword>
<keyword evidence="6" id="KW-0472">Membrane</keyword>
<dbReference type="Pfam" id="PF13947">
    <property type="entry name" value="GUB_WAK_bind"/>
    <property type="match status" value="1"/>
</dbReference>
<dbReference type="InterPro" id="IPR001245">
    <property type="entry name" value="Ser-Thr/Tyr_kinase_cat_dom"/>
</dbReference>
<evidence type="ECO:0000313" key="12">
    <source>
        <dbReference type="Proteomes" id="UP000322667"/>
    </source>
</evidence>
<protein>
    <recommendedName>
        <fullName evidence="10">Protein kinase domain-containing protein</fullName>
    </recommendedName>
</protein>
<feature type="binding site" evidence="8">
    <location>
        <position position="318"/>
    </location>
    <ligand>
        <name>ATP</name>
        <dbReference type="ChEBI" id="CHEBI:30616"/>
    </ligand>
</feature>
<feature type="domain" description="Protein kinase" evidence="10">
    <location>
        <begin position="290"/>
        <end position="563"/>
    </location>
</feature>
<keyword evidence="5" id="KW-1133">Transmembrane helix</keyword>
<evidence type="ECO:0000259" key="10">
    <source>
        <dbReference type="PROSITE" id="PS50011"/>
    </source>
</evidence>
<proteinExistence type="predicted"/>
<evidence type="ECO:0000256" key="1">
    <source>
        <dbReference type="ARBA" id="ARBA00004479"/>
    </source>
</evidence>
<dbReference type="Gene3D" id="3.30.200.20">
    <property type="entry name" value="Phosphorylase Kinase, domain 1"/>
    <property type="match status" value="1"/>
</dbReference>
<dbReference type="Pfam" id="PF07714">
    <property type="entry name" value="PK_Tyr_Ser-Thr"/>
    <property type="match status" value="1"/>
</dbReference>
<evidence type="ECO:0000256" key="6">
    <source>
        <dbReference type="ARBA" id="ARBA00023136"/>
    </source>
</evidence>
<keyword evidence="12" id="KW-1185">Reference proteome</keyword>
<dbReference type="GO" id="GO:0004674">
    <property type="term" value="F:protein serine/threonine kinase activity"/>
    <property type="evidence" value="ECO:0007669"/>
    <property type="project" value="UniProtKB-KW"/>
</dbReference>
<name>A0A5D2RQI0_GOSTO</name>
<feature type="signal peptide" evidence="9">
    <location>
        <begin position="1"/>
        <end position="17"/>
    </location>
</feature>
<organism evidence="11 12">
    <name type="scientific">Gossypium tomentosum</name>
    <name type="common">Hawaiian cotton</name>
    <name type="synonym">Gossypium sandvicense</name>
    <dbReference type="NCBI Taxonomy" id="34277"/>
    <lineage>
        <taxon>Eukaryota</taxon>
        <taxon>Viridiplantae</taxon>
        <taxon>Streptophyta</taxon>
        <taxon>Embryophyta</taxon>
        <taxon>Tracheophyta</taxon>
        <taxon>Spermatophyta</taxon>
        <taxon>Magnoliopsida</taxon>
        <taxon>eudicotyledons</taxon>
        <taxon>Gunneridae</taxon>
        <taxon>Pentapetalae</taxon>
        <taxon>rosids</taxon>
        <taxon>malvids</taxon>
        <taxon>Malvales</taxon>
        <taxon>Malvaceae</taxon>
        <taxon>Malvoideae</taxon>
        <taxon>Gossypium</taxon>
    </lineage>
</organism>
<dbReference type="GO" id="GO:0030247">
    <property type="term" value="F:polysaccharide binding"/>
    <property type="evidence" value="ECO:0007669"/>
    <property type="project" value="InterPro"/>
</dbReference>
<dbReference type="PROSITE" id="PS50011">
    <property type="entry name" value="PROTEIN_KINASE_DOM"/>
    <property type="match status" value="1"/>
</dbReference>
<evidence type="ECO:0000313" key="11">
    <source>
        <dbReference type="EMBL" id="TYI41774.1"/>
    </source>
</evidence>
<dbReference type="PANTHER" id="PTHR27009">
    <property type="entry name" value="RUST RESISTANCE KINASE LR10-RELATED"/>
    <property type="match status" value="1"/>
</dbReference>
<reference evidence="11 12" key="1">
    <citation type="submission" date="2019-07" db="EMBL/GenBank/DDBJ databases">
        <title>WGS assembly of Gossypium tomentosum.</title>
        <authorList>
            <person name="Chen Z.J."/>
            <person name="Sreedasyam A."/>
            <person name="Ando A."/>
            <person name="Song Q."/>
            <person name="De L."/>
            <person name="Hulse-Kemp A."/>
            <person name="Ding M."/>
            <person name="Ye W."/>
            <person name="Kirkbride R."/>
            <person name="Jenkins J."/>
            <person name="Plott C."/>
            <person name="Lovell J."/>
            <person name="Lin Y.-M."/>
            <person name="Vaughn R."/>
            <person name="Liu B."/>
            <person name="Li W."/>
            <person name="Simpson S."/>
            <person name="Scheffler B."/>
            <person name="Saski C."/>
            <person name="Grover C."/>
            <person name="Hu G."/>
            <person name="Conover J."/>
            <person name="Carlson J."/>
            <person name="Shu S."/>
            <person name="Boston L."/>
            <person name="Williams M."/>
            <person name="Peterson D."/>
            <person name="Mcgee K."/>
            <person name="Jones D."/>
            <person name="Wendel J."/>
            <person name="Stelly D."/>
            <person name="Grimwood J."/>
            <person name="Schmutz J."/>
        </authorList>
    </citation>
    <scope>NUCLEOTIDE SEQUENCE [LARGE SCALE GENOMIC DNA]</scope>
    <source>
        <strain evidence="11">7179.01</strain>
    </source>
</reference>
<sequence length="606" mass="69972">MPTFALFLILFTCASLARPLINQDCGSTFCGNLNISYPFRLKNQPPQCGSHNLELECEDNNQTTLVLREGKFSVQNIFFENRTIQVVDSSLDRDDCNSFPLSSVYVEYLDGQLFSNFSYSHYYSHYYHTYSYSSESEFSIMYVVNRRKPIKSSQYIDASRCTIKSNTSSLPTSFFYFLDRNTVPNLNQACTVKAEVPIMLMSGICNGTMPTSSLMKNYHHFSFKIFSIFLSFCVSIILRLFFRIPCLLVLVIYKWRRRHLSMDDKIEEFLQSHNLAPIRYFFKQVKKMTKNFKDKLGEGGYGSVFKGKFLSGQHVAIKLLIHHANVTKLIGFFIERSKTVLVYDFMSNGSLDKFIFSNEKRNTLGWKKLFDIVLGVARGIDYLHQECDIRNKQSTIQNHIHRQYQMQMQIQITDSEQICKSPTPILYTLTPTIPSPYGVKNTHPSLECLKCYYIAPELVYKNLRGISYKANVYSFGMLVTEMVGRRKNLNAFADHTSQIYFPSWSYDRLDKGDDMELGDVSDDEKVLVRKMIIIAIWYIQLLPSDRPSMNKVSKMLESNVELLEMPPKPFHQLPLETSMEVYSGENSNDEGSMSLDVVTITNFNVV</sequence>
<dbReference type="SUPFAM" id="SSF56112">
    <property type="entry name" value="Protein kinase-like (PK-like)"/>
    <property type="match status" value="1"/>
</dbReference>
<dbReference type="InterPro" id="IPR000719">
    <property type="entry name" value="Prot_kinase_dom"/>
</dbReference>
<dbReference type="Gene3D" id="1.10.510.10">
    <property type="entry name" value="Transferase(Phosphotransferase) domain 1"/>
    <property type="match status" value="1"/>
</dbReference>
<evidence type="ECO:0000256" key="8">
    <source>
        <dbReference type="PROSITE-ProRule" id="PRU10141"/>
    </source>
</evidence>
<keyword evidence="7" id="KW-0325">Glycoprotein</keyword>
<evidence type="ECO:0000256" key="4">
    <source>
        <dbReference type="ARBA" id="ARBA00022729"/>
    </source>
</evidence>